<evidence type="ECO:0000256" key="1">
    <source>
        <dbReference type="SAM" id="MobiDB-lite"/>
    </source>
</evidence>
<feature type="region of interest" description="Disordered" evidence="1">
    <location>
        <begin position="44"/>
        <end position="107"/>
    </location>
</feature>
<accession>A0A2G1XPJ4</accession>
<keyword evidence="2" id="KW-1133">Transmembrane helix</keyword>
<evidence type="ECO:0000259" key="3">
    <source>
        <dbReference type="Pfam" id="PF13906"/>
    </source>
</evidence>
<feature type="transmembrane region" description="Helical" evidence="2">
    <location>
        <begin position="18"/>
        <end position="36"/>
    </location>
</feature>
<gene>
    <name evidence="4" type="ORF">BLA24_03870</name>
</gene>
<sequence>VLSVLASLWLMLNLPAETWARFAVWMLLGVVVYFVYGRRNSRVRQGGAAGAAGSLTATPRPSGRPRPTRDAGGRLAPGPRGPTGARTAAPPPRRPAPSPARAAPGRR</sequence>
<keyword evidence="5" id="KW-1185">Reference proteome</keyword>
<keyword evidence="2" id="KW-0472">Membrane</keyword>
<dbReference type="Pfam" id="PF13906">
    <property type="entry name" value="AA_permease_C"/>
    <property type="match status" value="1"/>
</dbReference>
<feature type="compositionally biased region" description="Low complexity" evidence="1">
    <location>
        <begin position="51"/>
        <end position="61"/>
    </location>
</feature>
<keyword evidence="2" id="KW-0812">Transmembrane</keyword>
<feature type="compositionally biased region" description="Low complexity" evidence="1">
    <location>
        <begin position="73"/>
        <end position="88"/>
    </location>
</feature>
<name>A0A2G1XPJ4_STRCJ</name>
<evidence type="ECO:0000313" key="4">
    <source>
        <dbReference type="EMBL" id="PHQ53069.1"/>
    </source>
</evidence>
<dbReference type="AlphaFoldDB" id="A0A2G1XPJ4"/>
<evidence type="ECO:0000313" key="5">
    <source>
        <dbReference type="Proteomes" id="UP000222531"/>
    </source>
</evidence>
<feature type="compositionally biased region" description="Pro residues" evidence="1">
    <location>
        <begin position="89"/>
        <end position="98"/>
    </location>
</feature>
<evidence type="ECO:0000256" key="2">
    <source>
        <dbReference type="SAM" id="Phobius"/>
    </source>
</evidence>
<protein>
    <recommendedName>
        <fullName evidence="3">Cationic amino acid transporter C-terminal domain-containing protein</fullName>
    </recommendedName>
</protein>
<dbReference type="EMBL" id="NHZO01000055">
    <property type="protein sequence ID" value="PHQ53069.1"/>
    <property type="molecule type" value="Genomic_DNA"/>
</dbReference>
<reference evidence="4 5" key="1">
    <citation type="journal article" date="2017" name="Biochemistry">
        <title>Identification of the Biosynthetic Pathway for the Antibiotic Bicyclomycin.</title>
        <authorList>
            <person name="Patteson J."/>
            <person name="Cai W."/>
            <person name="Johnson R.A."/>
            <person name="Santa Maria K."/>
            <person name="Li B."/>
        </authorList>
    </citation>
    <scope>NUCLEOTIDE SEQUENCE [LARGE SCALE GENOMIC DNA]</scope>
    <source>
        <strain evidence="4 5">ATCC 21532</strain>
    </source>
</reference>
<comment type="caution">
    <text evidence="4">The sequence shown here is derived from an EMBL/GenBank/DDBJ whole genome shotgun (WGS) entry which is preliminary data.</text>
</comment>
<feature type="domain" description="Cationic amino acid transporter C-terminal" evidence="3">
    <location>
        <begin position="1"/>
        <end position="41"/>
    </location>
</feature>
<proteinExistence type="predicted"/>
<organism evidence="4 5">
    <name type="scientific">Streptomyces cinnamoneus</name>
    <name type="common">Streptoverticillium cinnamoneum</name>
    <dbReference type="NCBI Taxonomy" id="53446"/>
    <lineage>
        <taxon>Bacteria</taxon>
        <taxon>Bacillati</taxon>
        <taxon>Actinomycetota</taxon>
        <taxon>Actinomycetes</taxon>
        <taxon>Kitasatosporales</taxon>
        <taxon>Streptomycetaceae</taxon>
        <taxon>Streptomyces</taxon>
        <taxon>Streptomyces cinnamoneus group</taxon>
    </lineage>
</organism>
<dbReference type="Proteomes" id="UP000222531">
    <property type="component" value="Unassembled WGS sequence"/>
</dbReference>
<feature type="non-terminal residue" evidence="4">
    <location>
        <position position="1"/>
    </location>
</feature>
<dbReference type="InterPro" id="IPR029485">
    <property type="entry name" value="CAT_C"/>
</dbReference>